<evidence type="ECO:0000313" key="2">
    <source>
        <dbReference type="EMBL" id="KAA6451252.1"/>
    </source>
</evidence>
<dbReference type="AlphaFoldDB" id="A0A5M8RZI2"/>
<dbReference type="InterPro" id="IPR001763">
    <property type="entry name" value="Rhodanese-like_dom"/>
</dbReference>
<evidence type="ECO:0000259" key="1">
    <source>
        <dbReference type="PROSITE" id="PS50206"/>
    </source>
</evidence>
<dbReference type="PANTHER" id="PTHR43031">
    <property type="entry name" value="FAD-DEPENDENT OXIDOREDUCTASE"/>
    <property type="match status" value="1"/>
</dbReference>
<dbReference type="Gene3D" id="3.40.250.10">
    <property type="entry name" value="Rhodanese-like domain"/>
    <property type="match status" value="1"/>
</dbReference>
<dbReference type="EMBL" id="QSND01000002">
    <property type="protein sequence ID" value="KAA6451252.1"/>
    <property type="molecule type" value="Genomic_DNA"/>
</dbReference>
<dbReference type="RefSeq" id="WP_148957113.1">
    <property type="nucleotide sequence ID" value="NZ_QSND01000002.1"/>
</dbReference>
<dbReference type="Proteomes" id="UP000324326">
    <property type="component" value="Unassembled WGS sequence"/>
</dbReference>
<comment type="caution">
    <text evidence="2">The sequence shown here is derived from an EMBL/GenBank/DDBJ whole genome shotgun (WGS) entry which is preliminary data.</text>
</comment>
<dbReference type="CDD" id="cd00158">
    <property type="entry name" value="RHOD"/>
    <property type="match status" value="1"/>
</dbReference>
<evidence type="ECO:0000313" key="3">
    <source>
        <dbReference type="Proteomes" id="UP000324326"/>
    </source>
</evidence>
<sequence length="83" mass="9539">MIDVREHHKVETGKIPEAIHTPLGEILTRFNGLDKQKEYMMICRSGNRSSLASEWFIDKGFKVRNGGMMKWNSDINQKGNMEG</sequence>
<accession>A0A5M8RZI2</accession>
<organism evidence="2 3">
    <name type="scientific">Bacillus swezeyi</name>
    <dbReference type="NCBI Taxonomy" id="1925020"/>
    <lineage>
        <taxon>Bacteria</taxon>
        <taxon>Bacillati</taxon>
        <taxon>Bacillota</taxon>
        <taxon>Bacilli</taxon>
        <taxon>Bacillales</taxon>
        <taxon>Bacillaceae</taxon>
        <taxon>Bacillus</taxon>
    </lineage>
</organism>
<dbReference type="PROSITE" id="PS50206">
    <property type="entry name" value="RHODANESE_3"/>
    <property type="match status" value="1"/>
</dbReference>
<dbReference type="Pfam" id="PF00581">
    <property type="entry name" value="Rhodanese"/>
    <property type="match status" value="1"/>
</dbReference>
<gene>
    <name evidence="2" type="ORF">DX927_10695</name>
</gene>
<dbReference type="SMART" id="SM00450">
    <property type="entry name" value="RHOD"/>
    <property type="match status" value="1"/>
</dbReference>
<feature type="domain" description="Rhodanese" evidence="1">
    <location>
        <begin position="2"/>
        <end position="80"/>
    </location>
</feature>
<proteinExistence type="predicted"/>
<name>A0A5M8RZI2_9BACI</name>
<dbReference type="InterPro" id="IPR050229">
    <property type="entry name" value="GlpE_sulfurtransferase"/>
</dbReference>
<dbReference type="InterPro" id="IPR036873">
    <property type="entry name" value="Rhodanese-like_dom_sf"/>
</dbReference>
<reference evidence="2 3" key="1">
    <citation type="submission" date="2018-08" db="EMBL/GenBank/DDBJ databases">
        <title>Bacillus phenotypic plasticity.</title>
        <authorList>
            <person name="Hurtado E."/>
        </authorList>
    </citation>
    <scope>NUCLEOTIDE SEQUENCE [LARGE SCALE GENOMIC DNA]</scope>
    <source>
        <strain evidence="2 3">427</strain>
    </source>
</reference>
<protein>
    <submittedName>
        <fullName evidence="2">Rhodanese-like domain-containing protein</fullName>
    </submittedName>
</protein>
<dbReference type="PANTHER" id="PTHR43031:SF17">
    <property type="entry name" value="SULFURTRANSFERASE YTWF-RELATED"/>
    <property type="match status" value="1"/>
</dbReference>
<dbReference type="SUPFAM" id="SSF52821">
    <property type="entry name" value="Rhodanese/Cell cycle control phosphatase"/>
    <property type="match status" value="1"/>
</dbReference>